<reference evidence="2 3" key="1">
    <citation type="submission" date="2017-12" db="EMBL/GenBank/DDBJ databases">
        <title>High-resolution comparative analysis of great ape genomes.</title>
        <authorList>
            <person name="Pollen A."/>
            <person name="Hastie A."/>
            <person name="Hormozdiari F."/>
            <person name="Dougherty M."/>
            <person name="Liu R."/>
            <person name="Chaisson M."/>
            <person name="Hoppe E."/>
            <person name="Hill C."/>
            <person name="Pang A."/>
            <person name="Hillier L."/>
            <person name="Baker C."/>
            <person name="Armstrong J."/>
            <person name="Shendure J."/>
            <person name="Paten B."/>
            <person name="Wilson R."/>
            <person name="Chao H."/>
            <person name="Schneider V."/>
            <person name="Ventura M."/>
            <person name="Kronenberg Z."/>
            <person name="Murali S."/>
            <person name="Gordon D."/>
            <person name="Cantsilieris S."/>
            <person name="Munson K."/>
            <person name="Nelson B."/>
            <person name="Raja A."/>
            <person name="Underwood J."/>
            <person name="Diekhans M."/>
            <person name="Fiddes I."/>
            <person name="Haussler D."/>
            <person name="Eichler E."/>
        </authorList>
    </citation>
    <scope>NUCLEOTIDE SEQUENCE [LARGE SCALE GENOMIC DNA]</scope>
    <source>
        <strain evidence="2">Yerkes chimp pedigree #C0471</strain>
    </source>
</reference>
<dbReference type="Proteomes" id="UP000236370">
    <property type="component" value="Unassembled WGS sequence"/>
</dbReference>
<evidence type="ECO:0000313" key="3">
    <source>
        <dbReference type="Proteomes" id="UP000236370"/>
    </source>
</evidence>
<proteinExistence type="predicted"/>
<feature type="transmembrane region" description="Helical" evidence="1">
    <location>
        <begin position="20"/>
        <end position="45"/>
    </location>
</feature>
<name>A0A2J8QNB2_PANTR</name>
<protein>
    <submittedName>
        <fullName evidence="2">RHBDD3 isoform 2</fullName>
    </submittedName>
</protein>
<gene>
    <name evidence="2" type="ORF">CK820_G0024462</name>
</gene>
<evidence type="ECO:0000256" key="1">
    <source>
        <dbReference type="SAM" id="Phobius"/>
    </source>
</evidence>
<dbReference type="AlphaFoldDB" id="A0A2J8QNB2"/>
<keyword evidence="1" id="KW-0472">Membrane</keyword>
<keyword evidence="1" id="KW-1133">Transmembrane helix</keyword>
<comment type="caution">
    <text evidence="2">The sequence shown here is derived from an EMBL/GenBank/DDBJ whole genome shotgun (WGS) entry which is preliminary data.</text>
</comment>
<sequence length="89" mass="9595">MHARGPHGQLSPALPLASSVLMLLMSTLWLVGAGPGLVLAPELLLDPWQETGSMLPRLVLNSWPQVILPSQPPQVLGLYSCEPLRPALR</sequence>
<evidence type="ECO:0000313" key="2">
    <source>
        <dbReference type="EMBL" id="PNI97766.1"/>
    </source>
</evidence>
<keyword evidence="1" id="KW-0812">Transmembrane</keyword>
<dbReference type="EMBL" id="NBAG03000026">
    <property type="protein sequence ID" value="PNI97766.1"/>
    <property type="molecule type" value="Genomic_DNA"/>
</dbReference>
<organism evidence="2 3">
    <name type="scientific">Pan troglodytes</name>
    <name type="common">Chimpanzee</name>
    <dbReference type="NCBI Taxonomy" id="9598"/>
    <lineage>
        <taxon>Eukaryota</taxon>
        <taxon>Metazoa</taxon>
        <taxon>Chordata</taxon>
        <taxon>Craniata</taxon>
        <taxon>Vertebrata</taxon>
        <taxon>Euteleostomi</taxon>
        <taxon>Mammalia</taxon>
        <taxon>Eutheria</taxon>
        <taxon>Euarchontoglires</taxon>
        <taxon>Primates</taxon>
        <taxon>Haplorrhini</taxon>
        <taxon>Catarrhini</taxon>
        <taxon>Hominidae</taxon>
        <taxon>Pan</taxon>
    </lineage>
</organism>
<accession>A0A2J8QNB2</accession>